<name>A0AAD8RAV2_LOLMU</name>
<dbReference type="Pfam" id="PF11321">
    <property type="entry name" value="DUF3123"/>
    <property type="match status" value="1"/>
</dbReference>
<feature type="region of interest" description="Disordered" evidence="1">
    <location>
        <begin position="156"/>
        <end position="187"/>
    </location>
</feature>
<accession>A0AAD8RAV2</accession>
<proteinExistence type="predicted"/>
<gene>
    <name evidence="3" type="ORF">QYE76_023149</name>
</gene>
<feature type="compositionally biased region" description="Low complexity" evidence="1">
    <location>
        <begin position="171"/>
        <end position="186"/>
    </location>
</feature>
<feature type="region of interest" description="Disordered" evidence="1">
    <location>
        <begin position="51"/>
        <end position="74"/>
    </location>
</feature>
<feature type="chain" id="PRO_5042043633" evidence="2">
    <location>
        <begin position="22"/>
        <end position="266"/>
    </location>
</feature>
<sequence>MIHRVILYFLFLESIAMPALMSNRPCAALREIHRELDRRRKLAAVAKGRIVKKSSPPPPIPNAAAGAPIQKKSTAPIPRKPAAAATMKPVQSVPLGELAQRCTGPKRRDPMPFAMKISGVASRGIQKSPAPIPRKPAAAAIVKTLLPMPHKPVEAATKKSYAPARAANENSSTTSSRTTPPLVTPSAHFEPIQEGTTVSVRTPMGTTPKGLRLFNCLSAVVVSDAEDGYFEVMYNGDFPLDDPFRTVRVARDQVKKMLSSSSSSRQ</sequence>
<evidence type="ECO:0000313" key="3">
    <source>
        <dbReference type="EMBL" id="KAK1617632.1"/>
    </source>
</evidence>
<protein>
    <submittedName>
        <fullName evidence="3">Uncharacterized protein</fullName>
    </submittedName>
</protein>
<evidence type="ECO:0000256" key="1">
    <source>
        <dbReference type="SAM" id="MobiDB-lite"/>
    </source>
</evidence>
<dbReference type="EMBL" id="JAUUTY010000006">
    <property type="protein sequence ID" value="KAK1617632.1"/>
    <property type="molecule type" value="Genomic_DNA"/>
</dbReference>
<dbReference type="AlphaFoldDB" id="A0AAD8RAV2"/>
<feature type="signal peptide" evidence="2">
    <location>
        <begin position="1"/>
        <end position="21"/>
    </location>
</feature>
<organism evidence="3 4">
    <name type="scientific">Lolium multiflorum</name>
    <name type="common">Italian ryegrass</name>
    <name type="synonym">Lolium perenne subsp. multiflorum</name>
    <dbReference type="NCBI Taxonomy" id="4521"/>
    <lineage>
        <taxon>Eukaryota</taxon>
        <taxon>Viridiplantae</taxon>
        <taxon>Streptophyta</taxon>
        <taxon>Embryophyta</taxon>
        <taxon>Tracheophyta</taxon>
        <taxon>Spermatophyta</taxon>
        <taxon>Magnoliopsida</taxon>
        <taxon>Liliopsida</taxon>
        <taxon>Poales</taxon>
        <taxon>Poaceae</taxon>
        <taxon>BOP clade</taxon>
        <taxon>Pooideae</taxon>
        <taxon>Poodae</taxon>
        <taxon>Poeae</taxon>
        <taxon>Poeae Chloroplast Group 2 (Poeae type)</taxon>
        <taxon>Loliodinae</taxon>
        <taxon>Loliinae</taxon>
        <taxon>Lolium</taxon>
    </lineage>
</organism>
<dbReference type="InterPro" id="IPR021470">
    <property type="entry name" value="DUF3123"/>
</dbReference>
<evidence type="ECO:0000256" key="2">
    <source>
        <dbReference type="SAM" id="SignalP"/>
    </source>
</evidence>
<comment type="caution">
    <text evidence="3">The sequence shown here is derived from an EMBL/GenBank/DDBJ whole genome shotgun (WGS) entry which is preliminary data.</text>
</comment>
<keyword evidence="2" id="KW-0732">Signal</keyword>
<reference evidence="3" key="1">
    <citation type="submission" date="2023-07" db="EMBL/GenBank/DDBJ databases">
        <title>A chromosome-level genome assembly of Lolium multiflorum.</title>
        <authorList>
            <person name="Chen Y."/>
            <person name="Copetti D."/>
            <person name="Kolliker R."/>
            <person name="Studer B."/>
        </authorList>
    </citation>
    <scope>NUCLEOTIDE SEQUENCE</scope>
    <source>
        <strain evidence="3">02402/16</strain>
        <tissue evidence="3">Leaf</tissue>
    </source>
</reference>
<dbReference type="Proteomes" id="UP001231189">
    <property type="component" value="Unassembled WGS sequence"/>
</dbReference>
<evidence type="ECO:0000313" key="4">
    <source>
        <dbReference type="Proteomes" id="UP001231189"/>
    </source>
</evidence>
<keyword evidence="4" id="KW-1185">Reference proteome</keyword>